<organism evidence="2 3">
    <name type="scientific">candidate division WWE3 bacterium</name>
    <dbReference type="NCBI Taxonomy" id="2053526"/>
    <lineage>
        <taxon>Bacteria</taxon>
        <taxon>Katanobacteria</taxon>
    </lineage>
</organism>
<feature type="transmembrane region" description="Helical" evidence="1">
    <location>
        <begin position="39"/>
        <end position="60"/>
    </location>
</feature>
<gene>
    <name evidence="2" type="ORF">HS096_04700</name>
</gene>
<proteinExistence type="predicted"/>
<dbReference type="AlphaFoldDB" id="A0A928Y576"/>
<name>A0A928Y576_UNCKA</name>
<feature type="transmembrane region" description="Helical" evidence="1">
    <location>
        <begin position="6"/>
        <end position="27"/>
    </location>
</feature>
<comment type="caution">
    <text evidence="2">The sequence shown here is derived from an EMBL/GenBank/DDBJ whole genome shotgun (WGS) entry which is preliminary data.</text>
</comment>
<dbReference type="EMBL" id="JABTTY010000001">
    <property type="protein sequence ID" value="MBE7525655.1"/>
    <property type="molecule type" value="Genomic_DNA"/>
</dbReference>
<keyword evidence="1" id="KW-0472">Membrane</keyword>
<accession>A0A928Y576</accession>
<keyword evidence="1" id="KW-1133">Transmembrane helix</keyword>
<evidence type="ECO:0000313" key="3">
    <source>
        <dbReference type="Proteomes" id="UP000710385"/>
    </source>
</evidence>
<reference evidence="2" key="1">
    <citation type="submission" date="2020-05" db="EMBL/GenBank/DDBJ databases">
        <title>High-Quality Genomes of Partial-Nitritation/Anammox System by Hierarchical Clustering Based Hybrid Assembly.</title>
        <authorList>
            <person name="Liu L."/>
            <person name="Wang Y."/>
            <person name="Che Y."/>
            <person name="Chen Y."/>
            <person name="Xia Y."/>
            <person name="Luo R."/>
            <person name="Cheng S.H."/>
            <person name="Zheng C."/>
            <person name="Zhang T."/>
        </authorList>
    </citation>
    <scope>NUCLEOTIDE SEQUENCE</scope>
    <source>
        <strain evidence="2">H1_PAT1</strain>
    </source>
</reference>
<evidence type="ECO:0000256" key="1">
    <source>
        <dbReference type="SAM" id="Phobius"/>
    </source>
</evidence>
<feature type="transmembrane region" description="Helical" evidence="1">
    <location>
        <begin position="66"/>
        <end position="88"/>
    </location>
</feature>
<protein>
    <submittedName>
        <fullName evidence="2">Uncharacterized protein</fullName>
    </submittedName>
</protein>
<keyword evidence="1" id="KW-0812">Transmembrane</keyword>
<evidence type="ECO:0000313" key="2">
    <source>
        <dbReference type="EMBL" id="MBE7525655.1"/>
    </source>
</evidence>
<sequence length="119" mass="12454">MQHNSLIWRLLRHTGMALGILVIAMLFMEAAAPGSVMPYIDPLPLGVLALLLLAFDAYTATASRRFYLACSLTGASVAGLALVVMIGYGGGRSDALAGILLLALLAGSFGFAAWPEKES</sequence>
<dbReference type="Proteomes" id="UP000710385">
    <property type="component" value="Unassembled WGS sequence"/>
</dbReference>
<feature type="transmembrane region" description="Helical" evidence="1">
    <location>
        <begin position="95"/>
        <end position="114"/>
    </location>
</feature>